<protein>
    <submittedName>
        <fullName evidence="2">DinB superfamily protein</fullName>
    </submittedName>
</protein>
<organism evidence="2 3">
    <name type="scientific">Flavobacterium haoranii</name>
    <dbReference type="NCBI Taxonomy" id="683124"/>
    <lineage>
        <taxon>Bacteria</taxon>
        <taxon>Pseudomonadati</taxon>
        <taxon>Bacteroidota</taxon>
        <taxon>Flavobacteriia</taxon>
        <taxon>Flavobacteriales</taxon>
        <taxon>Flavobacteriaceae</taxon>
        <taxon>Flavobacterium</taxon>
    </lineage>
</organism>
<dbReference type="SUPFAM" id="SSF109854">
    <property type="entry name" value="DinB/YfiT-like putative metalloenzymes"/>
    <property type="match status" value="1"/>
</dbReference>
<dbReference type="STRING" id="683124.SAMN05444337_0904"/>
<sequence length="152" mass="17294">MHTSLQVTIASRELLQKFIENHTLEQLNTIPDGFKNNIIWNIGHVIVTQQLLAYKLSGLAMMVTDEMVAKYQKGSAPQGSVSQEEVEAIKNLLFTTITKAQEDLDNGLFQNYMEYTVSTANFTLKNIEDAMQFNNFHEGIHIGIIMQLRKFV</sequence>
<dbReference type="RefSeq" id="WP_072782108.1">
    <property type="nucleotide sequence ID" value="NZ_CP045292.1"/>
</dbReference>
<evidence type="ECO:0000313" key="3">
    <source>
        <dbReference type="Proteomes" id="UP000184232"/>
    </source>
</evidence>
<keyword evidence="3" id="KW-1185">Reference proteome</keyword>
<evidence type="ECO:0000259" key="1">
    <source>
        <dbReference type="Pfam" id="PF12867"/>
    </source>
</evidence>
<dbReference type="EMBL" id="FQZH01000001">
    <property type="protein sequence ID" value="SHI82929.1"/>
    <property type="molecule type" value="Genomic_DNA"/>
</dbReference>
<dbReference type="AlphaFoldDB" id="A0A1M6EC23"/>
<feature type="domain" description="DinB-like" evidence="1">
    <location>
        <begin position="10"/>
        <end position="145"/>
    </location>
</feature>
<proteinExistence type="predicted"/>
<accession>A0A1M6EC23</accession>
<dbReference type="Proteomes" id="UP000184232">
    <property type="component" value="Unassembled WGS sequence"/>
</dbReference>
<dbReference type="InterPro" id="IPR034660">
    <property type="entry name" value="DinB/YfiT-like"/>
</dbReference>
<gene>
    <name evidence="2" type="ORF">SAMN05444337_0904</name>
</gene>
<name>A0A1M6EC23_9FLAO</name>
<dbReference type="Pfam" id="PF12867">
    <property type="entry name" value="DinB_2"/>
    <property type="match status" value="1"/>
</dbReference>
<dbReference type="InterPro" id="IPR024775">
    <property type="entry name" value="DinB-like"/>
</dbReference>
<evidence type="ECO:0000313" key="2">
    <source>
        <dbReference type="EMBL" id="SHI82929.1"/>
    </source>
</evidence>
<reference evidence="2 3" key="1">
    <citation type="submission" date="2016-11" db="EMBL/GenBank/DDBJ databases">
        <authorList>
            <person name="Jaros S."/>
            <person name="Januszkiewicz K."/>
            <person name="Wedrychowicz H."/>
        </authorList>
    </citation>
    <scope>NUCLEOTIDE SEQUENCE [LARGE SCALE GENOMIC DNA]</scope>
    <source>
        <strain evidence="2 3">DSM 22807</strain>
    </source>
</reference>
<dbReference type="OrthoDB" id="4295522at2"/>
<dbReference type="Gene3D" id="1.20.120.450">
    <property type="entry name" value="dinb family like domain"/>
    <property type="match status" value="1"/>
</dbReference>